<feature type="transmembrane region" description="Helical" evidence="10">
    <location>
        <begin position="355"/>
        <end position="372"/>
    </location>
</feature>
<keyword evidence="12" id="KW-1185">Reference proteome</keyword>
<feature type="transmembrane region" description="Helical" evidence="10">
    <location>
        <begin position="455"/>
        <end position="479"/>
    </location>
</feature>
<comment type="function">
    <text evidence="1">Fluoride channel required for the rapid expulsion of cytoplasmic fluoride.</text>
</comment>
<feature type="non-terminal residue" evidence="11">
    <location>
        <position position="490"/>
    </location>
</feature>
<dbReference type="InterPro" id="IPR003691">
    <property type="entry name" value="FluC"/>
</dbReference>
<comment type="caution">
    <text evidence="11">The sequence shown here is derived from an EMBL/GenBank/DDBJ whole genome shotgun (WGS) entry which is preliminary data.</text>
</comment>
<feature type="transmembrane region" description="Helical" evidence="10">
    <location>
        <begin position="379"/>
        <end position="400"/>
    </location>
</feature>
<keyword evidence="4 10" id="KW-0812">Transmembrane</keyword>
<feature type="non-terminal residue" evidence="11">
    <location>
        <position position="1"/>
    </location>
</feature>
<evidence type="ECO:0000256" key="2">
    <source>
        <dbReference type="ARBA" id="ARBA00004651"/>
    </source>
</evidence>
<accession>A0A3E2GUI8</accession>
<comment type="subcellular location">
    <subcellularLocation>
        <location evidence="2">Cell membrane</location>
        <topology evidence="2">Multi-pass membrane protein</topology>
    </subcellularLocation>
</comment>
<dbReference type="AlphaFoldDB" id="A0A3E2GUI8"/>
<dbReference type="GO" id="GO:1903425">
    <property type="term" value="F:fluoride transmembrane transporter activity"/>
    <property type="evidence" value="ECO:0007669"/>
    <property type="project" value="TreeGrafter"/>
</dbReference>
<name>A0A3E2GUI8_SCYLI</name>
<sequence length="490" mass="53898">MRWSSYMADIMSTQEGGQDLSNSYDIPDDFIQLDELASTSPVQNPHEQHIYRQEYLEERRSQERAYEDAVAEGTVEQIPRDPTRTPAQDKGQTRASNFETEFYTLSYLVSFSIWGTLARVGLQALTAYPGSPVTTSELWANLGGNLIMGFLSEDRRLFHEHRKDWNNKPPQSQKTDDSEGSQETVGGITGQATASEDEDPEKKRAELLKTHNAMKKTIPLYIGLTTGFCGSFTSFSSFIRDVFFELANLPSAVRVPDSTTASRNGGYSFMALLAVIILTVSVCISASKFGAHLAIGLEKFTPSLPLFITRKHFDRWIAALSWGLWLGAVFIAIWPPDRHFGLGMMDLTETWRGKVLFAIVFAPLGCIMRFYLSIWMNGIVAVFPLGTFTVNILGTAILGMCWDLQHASLGAAGRSIGGGHLGCQVLQGIQDGFCGCLTTVSTWVLELISLRRKHAYLYGVSSVVAGIAILVVIIGSLVWSVGVSTAVCSV</sequence>
<evidence type="ECO:0000313" key="11">
    <source>
        <dbReference type="EMBL" id="RFU24423.1"/>
    </source>
</evidence>
<dbReference type="Pfam" id="PF02537">
    <property type="entry name" value="CRCB"/>
    <property type="match status" value="2"/>
</dbReference>
<evidence type="ECO:0000256" key="5">
    <source>
        <dbReference type="ARBA" id="ARBA00022989"/>
    </source>
</evidence>
<keyword evidence="6 10" id="KW-0472">Membrane</keyword>
<dbReference type="PANTHER" id="PTHR28259">
    <property type="entry name" value="FLUORIDE EXPORT PROTEIN 1-RELATED"/>
    <property type="match status" value="1"/>
</dbReference>
<organism evidence="11 12">
    <name type="scientific">Scytalidium lignicola</name>
    <name type="common">Hyphomycete</name>
    <dbReference type="NCBI Taxonomy" id="5539"/>
    <lineage>
        <taxon>Eukaryota</taxon>
        <taxon>Fungi</taxon>
        <taxon>Dikarya</taxon>
        <taxon>Ascomycota</taxon>
        <taxon>Pezizomycotina</taxon>
        <taxon>Leotiomycetes</taxon>
        <taxon>Leotiomycetes incertae sedis</taxon>
        <taxon>Scytalidium</taxon>
    </lineage>
</organism>
<dbReference type="STRING" id="5539.A0A3E2GUI8"/>
<feature type="transmembrane region" description="Helical" evidence="10">
    <location>
        <begin position="316"/>
        <end position="335"/>
    </location>
</feature>
<dbReference type="Proteomes" id="UP000258309">
    <property type="component" value="Unassembled WGS sequence"/>
</dbReference>
<evidence type="ECO:0000313" key="12">
    <source>
        <dbReference type="Proteomes" id="UP000258309"/>
    </source>
</evidence>
<evidence type="ECO:0000256" key="4">
    <source>
        <dbReference type="ARBA" id="ARBA00022692"/>
    </source>
</evidence>
<evidence type="ECO:0000256" key="6">
    <source>
        <dbReference type="ARBA" id="ARBA00023136"/>
    </source>
</evidence>
<evidence type="ECO:0000256" key="8">
    <source>
        <dbReference type="ARBA" id="ARBA00035585"/>
    </source>
</evidence>
<keyword evidence="5 10" id="KW-1133">Transmembrane helix</keyword>
<feature type="region of interest" description="Disordered" evidence="9">
    <location>
        <begin position="162"/>
        <end position="202"/>
    </location>
</feature>
<evidence type="ECO:0000256" key="10">
    <source>
        <dbReference type="SAM" id="Phobius"/>
    </source>
</evidence>
<proteinExistence type="inferred from homology"/>
<dbReference type="PANTHER" id="PTHR28259:SF1">
    <property type="entry name" value="FLUORIDE EXPORT PROTEIN 1-RELATED"/>
    <property type="match status" value="1"/>
</dbReference>
<feature type="transmembrane region" description="Helical" evidence="10">
    <location>
        <begin position="218"/>
        <end position="239"/>
    </location>
</feature>
<feature type="region of interest" description="Disordered" evidence="9">
    <location>
        <begin position="71"/>
        <end position="94"/>
    </location>
</feature>
<dbReference type="OMA" id="WPNFAGT"/>
<reference evidence="11 12" key="1">
    <citation type="submission" date="2018-05" db="EMBL/GenBank/DDBJ databases">
        <title>Draft genome sequence of Scytalidium lignicola DSM 105466, a ubiquitous saprotrophic fungus.</title>
        <authorList>
            <person name="Buettner E."/>
            <person name="Gebauer A.M."/>
            <person name="Hofrichter M."/>
            <person name="Liers C."/>
            <person name="Kellner H."/>
        </authorList>
    </citation>
    <scope>NUCLEOTIDE SEQUENCE [LARGE SCALE GENOMIC DNA]</scope>
    <source>
        <strain evidence="11 12">DSM 105466</strain>
    </source>
</reference>
<comment type="catalytic activity">
    <reaction evidence="8">
        <text>fluoride(in) = fluoride(out)</text>
        <dbReference type="Rhea" id="RHEA:76159"/>
        <dbReference type="ChEBI" id="CHEBI:17051"/>
    </reaction>
    <physiologicalReaction direction="left-to-right" evidence="8">
        <dbReference type="Rhea" id="RHEA:76160"/>
    </physiologicalReaction>
</comment>
<dbReference type="GO" id="GO:0005886">
    <property type="term" value="C:plasma membrane"/>
    <property type="evidence" value="ECO:0007669"/>
    <property type="project" value="UniProtKB-SubCell"/>
</dbReference>
<gene>
    <name evidence="11" type="ORF">B7463_g11921</name>
</gene>
<dbReference type="EMBL" id="NCSJ02000450">
    <property type="protein sequence ID" value="RFU24423.1"/>
    <property type="molecule type" value="Genomic_DNA"/>
</dbReference>
<evidence type="ECO:0000256" key="1">
    <source>
        <dbReference type="ARBA" id="ARBA00002598"/>
    </source>
</evidence>
<evidence type="ECO:0000256" key="7">
    <source>
        <dbReference type="ARBA" id="ARBA00035120"/>
    </source>
</evidence>
<evidence type="ECO:0000256" key="9">
    <source>
        <dbReference type="SAM" id="MobiDB-lite"/>
    </source>
</evidence>
<keyword evidence="3" id="KW-1003">Cell membrane</keyword>
<evidence type="ECO:0000256" key="3">
    <source>
        <dbReference type="ARBA" id="ARBA00022475"/>
    </source>
</evidence>
<protein>
    <submittedName>
        <fullName evidence="11">Uncharacterized protein</fullName>
    </submittedName>
</protein>
<dbReference type="OrthoDB" id="409792at2759"/>
<feature type="transmembrane region" description="Helical" evidence="10">
    <location>
        <begin position="269"/>
        <end position="295"/>
    </location>
</feature>
<comment type="similarity">
    <text evidence="7">Belongs to the fluoride channel Fluc/FEX (TC 1.A.43) family.</text>
</comment>